<dbReference type="HAMAP" id="MF_03052">
    <property type="entry name" value="MOC2B"/>
    <property type="match status" value="1"/>
</dbReference>
<name>A0AAF3J5F2_9BILA</name>
<comment type="subunit">
    <text evidence="4">Heterotetramer; composed of 2 small (MOCS2A) and 2 large (MOCS2B) subunits.</text>
</comment>
<dbReference type="GO" id="GO:1990140">
    <property type="term" value="C:molybdopterin synthase complex"/>
    <property type="evidence" value="ECO:0007669"/>
    <property type="project" value="UniProtKB-UniRule"/>
</dbReference>
<dbReference type="GO" id="GO:0030366">
    <property type="term" value="F:molybdopterin synthase activity"/>
    <property type="evidence" value="ECO:0007669"/>
    <property type="project" value="UniProtKB-UniRule"/>
</dbReference>
<dbReference type="WBParaSite" id="MBELARI_LOCUS17337">
    <property type="protein sequence ID" value="MBELARI_LOCUS17337"/>
    <property type="gene ID" value="MBELARI_LOCUS17337"/>
</dbReference>
<dbReference type="FunFam" id="3.90.1170.40:FF:000002">
    <property type="entry name" value="Molybdopterin synthase catalytic subunit"/>
    <property type="match status" value="1"/>
</dbReference>
<comment type="similarity">
    <text evidence="4">Belongs to the MoaE family. MOCS2B subfamily.</text>
</comment>
<comment type="catalytic activity">
    <reaction evidence="4">
        <text>2 [molybdopterin-synthase sulfur-carrier protein]-C-terminal-Gly-aminoethanethioate + cyclic pyranopterin phosphate + H2O = molybdopterin + 2 [molybdopterin-synthase sulfur-carrier protein]-C-terminal Gly-Gly + 2 H(+)</text>
        <dbReference type="Rhea" id="RHEA:26333"/>
        <dbReference type="Rhea" id="RHEA-COMP:12202"/>
        <dbReference type="Rhea" id="RHEA-COMP:19907"/>
        <dbReference type="ChEBI" id="CHEBI:15377"/>
        <dbReference type="ChEBI" id="CHEBI:15378"/>
        <dbReference type="ChEBI" id="CHEBI:58698"/>
        <dbReference type="ChEBI" id="CHEBI:59648"/>
        <dbReference type="ChEBI" id="CHEBI:90778"/>
        <dbReference type="ChEBI" id="CHEBI:232372"/>
        <dbReference type="EC" id="2.8.1.12"/>
    </reaction>
</comment>
<feature type="binding site" evidence="4">
    <location>
        <begin position="317"/>
        <end position="319"/>
    </location>
    <ligand>
        <name>substrate</name>
    </ligand>
</feature>
<dbReference type="CDD" id="cd00756">
    <property type="entry name" value="MoaE"/>
    <property type="match status" value="1"/>
</dbReference>
<protein>
    <recommendedName>
        <fullName evidence="4">Molybdopterin synthase catalytic subunit</fullName>
        <ecNumber evidence="4">2.8.1.12</ecNumber>
    </recommendedName>
    <alternativeName>
        <fullName evidence="4">Molybdenum cofactor synthesis protein 2 large subunit</fullName>
    </alternativeName>
    <alternativeName>
        <fullName evidence="4">Molybdenum cofactor synthesis protein 2B</fullName>
        <shortName evidence="4">MOCS2B</shortName>
    </alternativeName>
</protein>
<dbReference type="Proteomes" id="UP000887575">
    <property type="component" value="Unassembled WGS sequence"/>
</dbReference>
<dbReference type="SUPFAM" id="SSF52540">
    <property type="entry name" value="P-loop containing nucleoside triphosphate hydrolases"/>
    <property type="match status" value="1"/>
</dbReference>
<feature type="binding site" evidence="4">
    <location>
        <begin position="294"/>
        <end position="295"/>
    </location>
    <ligand>
        <name>substrate</name>
    </ligand>
</feature>
<reference evidence="6" key="1">
    <citation type="submission" date="2024-02" db="UniProtKB">
        <authorList>
            <consortium name="WormBaseParasite"/>
        </authorList>
    </citation>
    <scope>IDENTIFICATION</scope>
</reference>
<accession>A0AAF3J5F2</accession>
<dbReference type="GO" id="GO:0006777">
    <property type="term" value="P:Mo-molybdopterin cofactor biosynthetic process"/>
    <property type="evidence" value="ECO:0007669"/>
    <property type="project" value="UniProtKB-UniRule"/>
</dbReference>
<evidence type="ECO:0000256" key="3">
    <source>
        <dbReference type="ARBA" id="ARBA00023150"/>
    </source>
</evidence>
<dbReference type="Gene3D" id="3.40.50.300">
    <property type="entry name" value="P-loop containing nucleotide triphosphate hydrolases"/>
    <property type="match status" value="1"/>
</dbReference>
<keyword evidence="5" id="KW-1185">Reference proteome</keyword>
<organism evidence="5 6">
    <name type="scientific">Mesorhabditis belari</name>
    <dbReference type="NCBI Taxonomy" id="2138241"/>
    <lineage>
        <taxon>Eukaryota</taxon>
        <taxon>Metazoa</taxon>
        <taxon>Ecdysozoa</taxon>
        <taxon>Nematoda</taxon>
        <taxon>Chromadorea</taxon>
        <taxon>Rhabditida</taxon>
        <taxon>Rhabditina</taxon>
        <taxon>Rhabditomorpha</taxon>
        <taxon>Rhabditoidea</taxon>
        <taxon>Rhabditidae</taxon>
        <taxon>Mesorhabditinae</taxon>
        <taxon>Mesorhabditis</taxon>
    </lineage>
</organism>
<sequence length="375" mass="42916">MSSTKSLAPVLALVGCTNSGKTTIARCLVDTIQKLGKSAAMIEQDDDYLLAHQVEKVPRKHNPDDFYYHYDQISALNVGGLEKRLLEARQKADFVIIEGNMIAEIKEIMQLVDKVIFFTIDQKTCRRRREQRTYDPPDVEGYFDQIVWPAYLEHVRNAMSQARLDDRFVFVDVSSENDKATEKEVFEVIEAISRDFIKITSQTLELDAAMKLLRLPNCGATSIFIGTTRDTFDGKEVLQLSYESYDEMAYPELRKLCSSVRATFPTVERLIVWHRVGEVPVTEASVIIAAASPHRKDAIQAVSMAIDELKARIPIWKKESYADGEHSWKENEEWKVGKPKETSSSQIATYTKPQGDAKFFWLHELIQQLERLRKD</sequence>
<evidence type="ECO:0000313" key="5">
    <source>
        <dbReference type="Proteomes" id="UP000887575"/>
    </source>
</evidence>
<dbReference type="InterPro" id="IPR027417">
    <property type="entry name" value="P-loop_NTPase"/>
</dbReference>
<feature type="binding site" evidence="4">
    <location>
        <position position="310"/>
    </location>
    <ligand>
        <name>substrate</name>
    </ligand>
</feature>
<keyword evidence="3 4" id="KW-0501">Molybdenum cofactor biosynthesis</keyword>
<dbReference type="InterPro" id="IPR028888">
    <property type="entry name" value="MOCS2B_euk"/>
</dbReference>
<evidence type="ECO:0000256" key="4">
    <source>
        <dbReference type="HAMAP-Rule" id="MF_03052"/>
    </source>
</evidence>
<dbReference type="SUPFAM" id="SSF54690">
    <property type="entry name" value="Molybdopterin synthase subunit MoaE"/>
    <property type="match status" value="1"/>
</dbReference>
<evidence type="ECO:0000313" key="6">
    <source>
        <dbReference type="WBParaSite" id="MBELARI_LOCUS17337"/>
    </source>
</evidence>
<dbReference type="InterPro" id="IPR003448">
    <property type="entry name" value="Mopterin_biosynth_MoaE"/>
</dbReference>
<keyword evidence="1 4" id="KW-0963">Cytoplasm</keyword>
<comment type="subcellular location">
    <subcellularLocation>
        <location evidence="4">Cytoplasm</location>
    </subcellularLocation>
</comment>
<comment type="function">
    <text evidence="4">Catalytic subunit of the molybdopterin synthase complex, a complex that catalyzes the conversion of precursor Z into molybdopterin. Acts by mediating the incorporation of 2 sulfur atoms from thiocarboxylated MOCS2A into precursor Z to generate a dithiolene group.</text>
</comment>
<dbReference type="Gene3D" id="3.90.1170.40">
    <property type="entry name" value="Molybdopterin biosynthesis MoaE subunit"/>
    <property type="match status" value="1"/>
</dbReference>
<dbReference type="PANTHER" id="PTHR23404">
    <property type="entry name" value="MOLYBDOPTERIN SYNTHASE RELATED"/>
    <property type="match status" value="1"/>
</dbReference>
<dbReference type="PROSITE" id="PS51257">
    <property type="entry name" value="PROKAR_LIPOPROTEIN"/>
    <property type="match status" value="1"/>
</dbReference>
<dbReference type="EC" id="2.8.1.12" evidence="4"/>
<evidence type="ECO:0000256" key="1">
    <source>
        <dbReference type="ARBA" id="ARBA00022490"/>
    </source>
</evidence>
<keyword evidence="2 4" id="KW-0808">Transferase</keyword>
<proteinExistence type="inferred from homology"/>
<dbReference type="Pfam" id="PF02391">
    <property type="entry name" value="MoaE"/>
    <property type="match status" value="1"/>
</dbReference>
<dbReference type="AlphaFoldDB" id="A0AAF3J5F2"/>
<comment type="pathway">
    <text evidence="4">Cofactor biosynthesis; molybdopterin biosynthesis.</text>
</comment>
<dbReference type="InterPro" id="IPR036563">
    <property type="entry name" value="MoaE_sf"/>
</dbReference>
<evidence type="ECO:0000256" key="2">
    <source>
        <dbReference type="ARBA" id="ARBA00022679"/>
    </source>
</evidence>